<dbReference type="CDD" id="cd04466">
    <property type="entry name" value="S1_YloQ_GTPase"/>
    <property type="match status" value="1"/>
</dbReference>
<evidence type="ECO:0000256" key="10">
    <source>
        <dbReference type="HAMAP-Rule" id="MF_01820"/>
    </source>
</evidence>
<dbReference type="Pfam" id="PF03193">
    <property type="entry name" value="RsgA_GTPase"/>
    <property type="match status" value="1"/>
</dbReference>
<accession>A0ABY5VLD9</accession>
<evidence type="ECO:0000313" key="14">
    <source>
        <dbReference type="EMBL" id="UWP61420.1"/>
    </source>
</evidence>
<dbReference type="PROSITE" id="PS51721">
    <property type="entry name" value="G_CP"/>
    <property type="match status" value="1"/>
</dbReference>
<evidence type="ECO:0000256" key="7">
    <source>
        <dbReference type="ARBA" id="ARBA00022833"/>
    </source>
</evidence>
<comment type="cofactor">
    <cofactor evidence="10">
        <name>Zn(2+)</name>
        <dbReference type="ChEBI" id="CHEBI:29105"/>
    </cofactor>
    <text evidence="10">Binds 1 zinc ion per subunit.</text>
</comment>
<comment type="subcellular location">
    <subcellularLocation>
        <location evidence="10">Cytoplasm</location>
    </subcellularLocation>
</comment>
<feature type="binding site" evidence="10">
    <location>
        <position position="254"/>
    </location>
    <ligand>
        <name>Zn(2+)</name>
        <dbReference type="ChEBI" id="CHEBI:29105"/>
    </ligand>
</feature>
<evidence type="ECO:0000259" key="11">
    <source>
        <dbReference type="PROSITE" id="PS50052"/>
    </source>
</evidence>
<dbReference type="InterPro" id="IPR012340">
    <property type="entry name" value="NA-bd_OB-fold"/>
</dbReference>
<evidence type="ECO:0000256" key="9">
    <source>
        <dbReference type="ARBA" id="ARBA00023134"/>
    </source>
</evidence>
<keyword evidence="8 10" id="KW-0694">RNA-binding</keyword>
<dbReference type="Gene3D" id="1.10.40.50">
    <property type="entry name" value="Probable gtpase engc, domain 3"/>
    <property type="match status" value="1"/>
</dbReference>
<dbReference type="EC" id="3.6.1.-" evidence="10"/>
<feature type="binding site" evidence="10">
    <location>
        <begin position="165"/>
        <end position="173"/>
    </location>
    <ligand>
        <name>GTP</name>
        <dbReference type="ChEBI" id="CHEBI:37565"/>
    </ligand>
</feature>
<sequence>MRGRIMKGIAGFYYVSVAGAGVYECRPKGIFRKEKIKPLVGDEVEVEVLEESEKTGTIVGIHPRKNELIRPAAANIDQAMVIFAIENPRPSFSLLDRFLIMMECQGIRTTICFNKKEMATEEELRLLYETYASCGYRVILTSARLEEGIEEIREVLGGKTTVIAGPSGVGKSSITNLLQKEVYMETGEISRKLRRGRHTTRHAQLIQIDTDTYLMDTPGFSALTVEDMDKEELKEYFMEFRPYEEACRFQGCVHISEPDCAVRRAVEEKKISSIRYADYRELFEELKEREKRRY</sequence>
<comment type="similarity">
    <text evidence="10">Belongs to the TRAFAC class YlqF/YawG GTPase family. RsgA subfamily.</text>
</comment>
<dbReference type="PANTHER" id="PTHR32120">
    <property type="entry name" value="SMALL RIBOSOMAL SUBUNIT BIOGENESIS GTPASE RSGA"/>
    <property type="match status" value="1"/>
</dbReference>
<dbReference type="SUPFAM" id="SSF52540">
    <property type="entry name" value="P-loop containing nucleoside triphosphate hydrolases"/>
    <property type="match status" value="1"/>
</dbReference>
<feature type="binding site" evidence="10">
    <location>
        <position position="247"/>
    </location>
    <ligand>
        <name>Zn(2+)</name>
        <dbReference type="ChEBI" id="CHEBI:29105"/>
    </ligand>
</feature>
<dbReference type="InterPro" id="IPR027417">
    <property type="entry name" value="P-loop_NTPase"/>
</dbReference>
<evidence type="ECO:0000256" key="6">
    <source>
        <dbReference type="ARBA" id="ARBA00022801"/>
    </source>
</evidence>
<evidence type="ECO:0000259" key="12">
    <source>
        <dbReference type="PROSITE" id="PS50936"/>
    </source>
</evidence>
<keyword evidence="7 10" id="KW-0862">Zinc</keyword>
<evidence type="ECO:0000256" key="3">
    <source>
        <dbReference type="ARBA" id="ARBA00022723"/>
    </source>
</evidence>
<feature type="binding site" evidence="10">
    <location>
        <position position="260"/>
    </location>
    <ligand>
        <name>Zn(2+)</name>
        <dbReference type="ChEBI" id="CHEBI:29105"/>
    </ligand>
</feature>
<feature type="domain" description="Guanylate kinase-like" evidence="11">
    <location>
        <begin position="158"/>
        <end position="294"/>
    </location>
</feature>
<feature type="domain" description="EngC GTPase" evidence="12">
    <location>
        <begin position="74"/>
        <end position="221"/>
    </location>
</feature>
<evidence type="ECO:0000259" key="13">
    <source>
        <dbReference type="PROSITE" id="PS51721"/>
    </source>
</evidence>
<keyword evidence="6 10" id="KW-0378">Hydrolase</keyword>
<comment type="caution">
    <text evidence="10">Lacks conserved residue(s) required for the propagation of feature annotation.</text>
</comment>
<keyword evidence="3 10" id="KW-0479">Metal-binding</keyword>
<evidence type="ECO:0000256" key="8">
    <source>
        <dbReference type="ARBA" id="ARBA00022884"/>
    </source>
</evidence>
<dbReference type="Proteomes" id="UP001060164">
    <property type="component" value="Chromosome"/>
</dbReference>
<dbReference type="NCBIfam" id="TIGR00157">
    <property type="entry name" value="ribosome small subunit-dependent GTPase A"/>
    <property type="match status" value="1"/>
</dbReference>
<evidence type="ECO:0000256" key="1">
    <source>
        <dbReference type="ARBA" id="ARBA00022490"/>
    </source>
</evidence>
<evidence type="ECO:0000256" key="2">
    <source>
        <dbReference type="ARBA" id="ARBA00022517"/>
    </source>
</evidence>
<name>A0ABY5VLD9_9FIRM</name>
<dbReference type="Gene3D" id="3.40.50.300">
    <property type="entry name" value="P-loop containing nucleotide triphosphate hydrolases"/>
    <property type="match status" value="1"/>
</dbReference>
<dbReference type="InterPro" id="IPR004881">
    <property type="entry name" value="Ribosome_biogen_GTPase_RsgA"/>
</dbReference>
<evidence type="ECO:0000313" key="15">
    <source>
        <dbReference type="Proteomes" id="UP001060164"/>
    </source>
</evidence>
<dbReference type="PROSITE" id="PS50936">
    <property type="entry name" value="ENGC_GTPASE"/>
    <property type="match status" value="1"/>
</dbReference>
<comment type="subunit">
    <text evidence="10">Monomer. Associates with 30S ribosomal subunit, binds 16S rRNA.</text>
</comment>
<dbReference type="Gene3D" id="2.40.50.140">
    <property type="entry name" value="Nucleic acid-binding proteins"/>
    <property type="match status" value="1"/>
</dbReference>
<evidence type="ECO:0000256" key="4">
    <source>
        <dbReference type="ARBA" id="ARBA00022730"/>
    </source>
</evidence>
<keyword evidence="15" id="KW-1185">Reference proteome</keyword>
<evidence type="ECO:0000256" key="5">
    <source>
        <dbReference type="ARBA" id="ARBA00022741"/>
    </source>
</evidence>
<keyword evidence="5 10" id="KW-0547">Nucleotide-binding</keyword>
<gene>
    <name evidence="10 14" type="primary">rsgA</name>
    <name evidence="14" type="ORF">NQ502_14035</name>
</gene>
<protein>
    <recommendedName>
        <fullName evidence="10">Small ribosomal subunit biogenesis GTPase RsgA</fullName>
        <ecNumber evidence="10">3.6.1.-</ecNumber>
    </recommendedName>
</protein>
<proteinExistence type="inferred from homology"/>
<keyword evidence="4 10" id="KW-0699">rRNA-binding</keyword>
<dbReference type="EMBL" id="CP102290">
    <property type="protein sequence ID" value="UWP61420.1"/>
    <property type="molecule type" value="Genomic_DNA"/>
</dbReference>
<dbReference type="InterPro" id="IPR010914">
    <property type="entry name" value="RsgA_GTPase_dom"/>
</dbReference>
<dbReference type="CDD" id="cd01854">
    <property type="entry name" value="YjeQ_EngC"/>
    <property type="match status" value="1"/>
</dbReference>
<dbReference type="InterPro" id="IPR031944">
    <property type="entry name" value="RsgA_N"/>
</dbReference>
<dbReference type="Pfam" id="PF16745">
    <property type="entry name" value="RsgA_N"/>
    <property type="match status" value="1"/>
</dbReference>
<keyword evidence="2 10" id="KW-0690">Ribosome biogenesis</keyword>
<dbReference type="InterPro" id="IPR030378">
    <property type="entry name" value="G_CP_dom"/>
</dbReference>
<feature type="binding site" evidence="10">
    <location>
        <position position="252"/>
    </location>
    <ligand>
        <name>Zn(2+)</name>
        <dbReference type="ChEBI" id="CHEBI:29105"/>
    </ligand>
</feature>
<organism evidence="14 15">
    <name type="scientific">Ruminococcus gauvreauii</name>
    <dbReference type="NCBI Taxonomy" id="438033"/>
    <lineage>
        <taxon>Bacteria</taxon>
        <taxon>Bacillati</taxon>
        <taxon>Bacillota</taxon>
        <taxon>Clostridia</taxon>
        <taxon>Eubacteriales</taxon>
        <taxon>Oscillospiraceae</taxon>
        <taxon>Ruminococcus</taxon>
    </lineage>
</organism>
<dbReference type="InterPro" id="IPR008144">
    <property type="entry name" value="Guanylate_kin-like_dom"/>
</dbReference>
<dbReference type="HAMAP" id="MF_01820">
    <property type="entry name" value="GTPase_RsgA"/>
    <property type="match status" value="1"/>
</dbReference>
<comment type="function">
    <text evidence="10">One of several proteins that assist in the late maturation steps of the functional core of the 30S ribosomal subunit. Helps release RbfA from mature subunits. May play a role in the assembly of ribosomal proteins into the subunit. Circularly permuted GTPase that catalyzes slow GTP hydrolysis, GTPase activity is stimulated by the 30S ribosomal subunit.</text>
</comment>
<reference evidence="14" key="1">
    <citation type="journal article" date="2022" name="Cell">
        <title>Design, construction, and in vivo augmentation of a complex gut microbiome.</title>
        <authorList>
            <person name="Cheng A.G."/>
            <person name="Ho P.Y."/>
            <person name="Aranda-Diaz A."/>
            <person name="Jain S."/>
            <person name="Yu F.B."/>
            <person name="Meng X."/>
            <person name="Wang M."/>
            <person name="Iakiviak M."/>
            <person name="Nagashima K."/>
            <person name="Zhao A."/>
            <person name="Murugkar P."/>
            <person name="Patil A."/>
            <person name="Atabakhsh K."/>
            <person name="Weakley A."/>
            <person name="Yan J."/>
            <person name="Brumbaugh A.R."/>
            <person name="Higginbottom S."/>
            <person name="Dimas A."/>
            <person name="Shiver A.L."/>
            <person name="Deutschbauer A."/>
            <person name="Neff N."/>
            <person name="Sonnenburg J.L."/>
            <person name="Huang K.C."/>
            <person name="Fischbach M.A."/>
        </authorList>
    </citation>
    <scope>NUCLEOTIDE SEQUENCE</scope>
    <source>
        <strain evidence="14">DSM 19829</strain>
    </source>
</reference>
<dbReference type="PANTHER" id="PTHR32120:SF11">
    <property type="entry name" value="SMALL RIBOSOMAL SUBUNIT BIOGENESIS GTPASE RSGA 1, MITOCHONDRIAL-RELATED"/>
    <property type="match status" value="1"/>
</dbReference>
<keyword evidence="1 10" id="KW-0963">Cytoplasm</keyword>
<keyword evidence="9 10" id="KW-0342">GTP-binding</keyword>
<dbReference type="PROSITE" id="PS50052">
    <property type="entry name" value="GUANYLATE_KINASE_2"/>
    <property type="match status" value="1"/>
</dbReference>
<dbReference type="SUPFAM" id="SSF50249">
    <property type="entry name" value="Nucleic acid-binding proteins"/>
    <property type="match status" value="1"/>
</dbReference>
<feature type="domain" description="CP-type G" evidence="13">
    <location>
        <begin position="65"/>
        <end position="223"/>
    </location>
</feature>